<evidence type="ECO:0000256" key="1">
    <source>
        <dbReference type="SAM" id="SignalP"/>
    </source>
</evidence>
<reference evidence="2 3" key="1">
    <citation type="submission" date="2021-03" db="EMBL/GenBank/DDBJ databases">
        <title>Complete genome of Polaribacter_sp.SM13.</title>
        <authorList>
            <person name="Jeong S.W."/>
            <person name="Bae J.W."/>
        </authorList>
    </citation>
    <scope>NUCLEOTIDE SEQUENCE [LARGE SCALE GENOMIC DNA]</scope>
    <source>
        <strain evidence="2 3">SM13</strain>
    </source>
</reference>
<feature type="chain" id="PRO_5038115883" description="Outer membrane protein beta-barrel domain-containing protein" evidence="1">
    <location>
        <begin position="21"/>
        <end position="169"/>
    </location>
</feature>
<dbReference type="RefSeq" id="WP_208079382.1">
    <property type="nucleotide sequence ID" value="NZ_CP071869.1"/>
</dbReference>
<dbReference type="KEGG" id="pcea:J3359_03585"/>
<keyword evidence="1" id="KW-0732">Signal</keyword>
<proteinExistence type="predicted"/>
<evidence type="ECO:0008006" key="4">
    <source>
        <dbReference type="Google" id="ProtNLM"/>
    </source>
</evidence>
<organism evidence="2 3">
    <name type="scientific">Polaribacter cellanae</name>
    <dbReference type="NCBI Taxonomy" id="2818493"/>
    <lineage>
        <taxon>Bacteria</taxon>
        <taxon>Pseudomonadati</taxon>
        <taxon>Bacteroidota</taxon>
        <taxon>Flavobacteriia</taxon>
        <taxon>Flavobacteriales</taxon>
        <taxon>Flavobacteriaceae</taxon>
    </lineage>
</organism>
<keyword evidence="3" id="KW-1185">Reference proteome</keyword>
<dbReference type="AlphaFoldDB" id="A0A975H7E1"/>
<evidence type="ECO:0000313" key="2">
    <source>
        <dbReference type="EMBL" id="QTE23372.1"/>
    </source>
</evidence>
<name>A0A975H7E1_9FLAO</name>
<sequence length="169" mass="18022">MKKLFLSLTVVLFTIVSANAQKDHGAIKKGQFQVEINTGANSVGATGFSLSTSNGNTAWSVGAEGSYFVLDNLGIKVGLGYTSLGSDQNVFNYKVGAKYYIANQFPVGVDFTGASAKNNSVNWVGIQGGYALFLTDNLSIEPTIRFNTSTDTAKASNFFQGLIGFAYHF</sequence>
<dbReference type="Proteomes" id="UP000663920">
    <property type="component" value="Chromosome"/>
</dbReference>
<evidence type="ECO:0000313" key="3">
    <source>
        <dbReference type="Proteomes" id="UP000663920"/>
    </source>
</evidence>
<accession>A0A975H7E1</accession>
<feature type="signal peptide" evidence="1">
    <location>
        <begin position="1"/>
        <end position="20"/>
    </location>
</feature>
<protein>
    <recommendedName>
        <fullName evidence="4">Outer membrane protein beta-barrel domain-containing protein</fullName>
    </recommendedName>
</protein>
<dbReference type="EMBL" id="CP071869">
    <property type="protein sequence ID" value="QTE23372.1"/>
    <property type="molecule type" value="Genomic_DNA"/>
</dbReference>
<gene>
    <name evidence="2" type="ORF">J3359_03585</name>
</gene>